<dbReference type="InterPro" id="IPR036188">
    <property type="entry name" value="FAD/NAD-bd_sf"/>
</dbReference>
<sequence length="402" mass="43446">MKHILIIGAGFAGMYAALSAARLRNEQGVSPDTLAITVVAPEPRLVIRPRLYERAPETMVAPILELFDAVDVRYEQGKVDVIDSAQKSVEIVGSDGMRRSLSYDRLVLAVGSQGFKPDIPGLAKYGFSVDQLEDAIALDHHLNSLANRLSSATRDTVVVAGGGFTGIEVATEMPSRLRAILGAEANIRVFIVDRNEVIASAMGSDPRPLIEQALREAGVETRLGVGISALDENSATLSDGQSIESATVIWAAGMRANPLTAQIPAECDRSGRLVVDRNLRVAEVPTIFAAGDTAYALTDELGHRALMSCQHSNRLGASAGFNVTADLLDVPLEPYQQKNYVTCLDLGPSDAVFTRGWDAKVELSGDKAKAMKREINTQWIYPPRANREDAFKAAEWARLVDY</sequence>
<protein>
    <submittedName>
        <fullName evidence="7">NADH dehydrogenase</fullName>
    </submittedName>
</protein>
<name>A0A1H8UEG1_9PROT</name>
<keyword evidence="3" id="KW-0285">Flavoprotein</keyword>
<dbReference type="InterPro" id="IPR023753">
    <property type="entry name" value="FAD/NAD-binding_dom"/>
</dbReference>
<dbReference type="GO" id="GO:0019646">
    <property type="term" value="P:aerobic electron transport chain"/>
    <property type="evidence" value="ECO:0007669"/>
    <property type="project" value="TreeGrafter"/>
</dbReference>
<dbReference type="EMBL" id="FODO01000034">
    <property type="protein sequence ID" value="SEP01620.1"/>
    <property type="molecule type" value="Genomic_DNA"/>
</dbReference>
<dbReference type="RefSeq" id="WP_090322130.1">
    <property type="nucleotide sequence ID" value="NZ_FNOE01000037.1"/>
</dbReference>
<dbReference type="PRINTS" id="PR00411">
    <property type="entry name" value="PNDRDTASEI"/>
</dbReference>
<dbReference type="GO" id="GO:0003955">
    <property type="term" value="F:NAD(P)H dehydrogenase (quinone) activity"/>
    <property type="evidence" value="ECO:0007669"/>
    <property type="project" value="TreeGrafter"/>
</dbReference>
<accession>A0A1H8UEG1</accession>
<evidence type="ECO:0000256" key="5">
    <source>
        <dbReference type="ARBA" id="ARBA00023002"/>
    </source>
</evidence>
<evidence type="ECO:0000313" key="7">
    <source>
        <dbReference type="EMBL" id="SEP01620.1"/>
    </source>
</evidence>
<comment type="similarity">
    <text evidence="2">Belongs to the NADH dehydrogenase family.</text>
</comment>
<keyword evidence="8" id="KW-1185">Reference proteome</keyword>
<dbReference type="AlphaFoldDB" id="A0A1H8UEG1"/>
<dbReference type="STRING" id="42354.SAMN05216333_13410"/>
<proteinExistence type="inferred from homology"/>
<evidence type="ECO:0000259" key="6">
    <source>
        <dbReference type="Pfam" id="PF07992"/>
    </source>
</evidence>
<gene>
    <name evidence="7" type="ORF">SAMN05216333_13410</name>
</gene>
<evidence type="ECO:0000256" key="1">
    <source>
        <dbReference type="ARBA" id="ARBA00001974"/>
    </source>
</evidence>
<keyword evidence="5" id="KW-0560">Oxidoreductase</keyword>
<dbReference type="PANTHER" id="PTHR42913">
    <property type="entry name" value="APOPTOSIS-INDUCING FACTOR 1"/>
    <property type="match status" value="1"/>
</dbReference>
<dbReference type="Pfam" id="PF07992">
    <property type="entry name" value="Pyr_redox_2"/>
    <property type="match status" value="1"/>
</dbReference>
<organism evidence="7 8">
    <name type="scientific">Nitrosomonas oligotropha</name>
    <dbReference type="NCBI Taxonomy" id="42354"/>
    <lineage>
        <taxon>Bacteria</taxon>
        <taxon>Pseudomonadati</taxon>
        <taxon>Pseudomonadota</taxon>
        <taxon>Betaproteobacteria</taxon>
        <taxon>Nitrosomonadales</taxon>
        <taxon>Nitrosomonadaceae</taxon>
        <taxon>Nitrosomonas</taxon>
    </lineage>
</organism>
<dbReference type="Proteomes" id="UP000198814">
    <property type="component" value="Unassembled WGS sequence"/>
</dbReference>
<dbReference type="PRINTS" id="PR00368">
    <property type="entry name" value="FADPNR"/>
</dbReference>
<evidence type="ECO:0000256" key="4">
    <source>
        <dbReference type="ARBA" id="ARBA00022827"/>
    </source>
</evidence>
<dbReference type="InterPro" id="IPR051169">
    <property type="entry name" value="NADH-Q_oxidoreductase"/>
</dbReference>
<feature type="domain" description="FAD/NAD(P)-binding" evidence="6">
    <location>
        <begin position="3"/>
        <end position="311"/>
    </location>
</feature>
<dbReference type="Gene3D" id="3.50.50.100">
    <property type="match status" value="1"/>
</dbReference>
<reference evidence="8" key="1">
    <citation type="submission" date="2016-10" db="EMBL/GenBank/DDBJ databases">
        <authorList>
            <person name="Varghese N."/>
            <person name="Submissions S."/>
        </authorList>
    </citation>
    <scope>NUCLEOTIDE SEQUENCE [LARGE SCALE GENOMIC DNA]</scope>
    <source>
        <strain evidence="8">Nm76</strain>
    </source>
</reference>
<dbReference type="SUPFAM" id="SSF51905">
    <property type="entry name" value="FAD/NAD(P)-binding domain"/>
    <property type="match status" value="1"/>
</dbReference>
<comment type="cofactor">
    <cofactor evidence="1">
        <name>FAD</name>
        <dbReference type="ChEBI" id="CHEBI:57692"/>
    </cofactor>
</comment>
<dbReference type="PANTHER" id="PTHR42913:SF3">
    <property type="entry name" value="64 KDA MITOCHONDRIAL NADH DEHYDROGENASE (EUROFUNG)"/>
    <property type="match status" value="1"/>
</dbReference>
<evidence type="ECO:0000313" key="8">
    <source>
        <dbReference type="Proteomes" id="UP000198814"/>
    </source>
</evidence>
<dbReference type="OrthoDB" id="9781621at2"/>
<evidence type="ECO:0000256" key="2">
    <source>
        <dbReference type="ARBA" id="ARBA00005272"/>
    </source>
</evidence>
<evidence type="ECO:0000256" key="3">
    <source>
        <dbReference type="ARBA" id="ARBA00022630"/>
    </source>
</evidence>
<keyword evidence="4" id="KW-0274">FAD</keyword>